<dbReference type="EMBL" id="FNCK01000011">
    <property type="protein sequence ID" value="SDG49610.1"/>
    <property type="molecule type" value="Genomic_DNA"/>
</dbReference>
<dbReference type="GO" id="GO:0005829">
    <property type="term" value="C:cytosol"/>
    <property type="evidence" value="ECO:0007669"/>
    <property type="project" value="UniProtKB-ARBA"/>
</dbReference>
<dbReference type="PANTHER" id="PTHR47683:SF4">
    <property type="entry name" value="PSEUDOURIDINE SYNTHASE"/>
    <property type="match status" value="1"/>
</dbReference>
<evidence type="ECO:0000259" key="6">
    <source>
        <dbReference type="SMART" id="SM00363"/>
    </source>
</evidence>
<dbReference type="PROSITE" id="PS50889">
    <property type="entry name" value="S4"/>
    <property type="match status" value="1"/>
</dbReference>
<evidence type="ECO:0000313" key="7">
    <source>
        <dbReference type="EMBL" id="SDG49610.1"/>
    </source>
</evidence>
<dbReference type="Gene3D" id="3.30.70.580">
    <property type="entry name" value="Pseudouridine synthase I, catalytic domain, N-terminal subdomain"/>
    <property type="match status" value="1"/>
</dbReference>
<dbReference type="Gene3D" id="3.10.290.10">
    <property type="entry name" value="RNA-binding S4 domain"/>
    <property type="match status" value="1"/>
</dbReference>
<dbReference type="InterPro" id="IPR006145">
    <property type="entry name" value="PsdUridine_synth_RsuA/RluA"/>
</dbReference>
<dbReference type="GO" id="GO:0120159">
    <property type="term" value="F:rRNA pseudouridine synthase activity"/>
    <property type="evidence" value="ECO:0007669"/>
    <property type="project" value="UniProtKB-ARBA"/>
</dbReference>
<dbReference type="SUPFAM" id="SSF55174">
    <property type="entry name" value="Alpha-L RNA-binding motif"/>
    <property type="match status" value="1"/>
</dbReference>
<evidence type="ECO:0000256" key="4">
    <source>
        <dbReference type="PROSITE-ProRule" id="PRU00182"/>
    </source>
</evidence>
<dbReference type="InterPro" id="IPR000748">
    <property type="entry name" value="PsdUridine_synth_RsuA/RluB/E/F"/>
</dbReference>
<dbReference type="AlphaFoldDB" id="A0A1G7US93"/>
<dbReference type="Pfam" id="PF01479">
    <property type="entry name" value="S4"/>
    <property type="match status" value="1"/>
</dbReference>
<dbReference type="GO" id="GO:0003723">
    <property type="term" value="F:RNA binding"/>
    <property type="evidence" value="ECO:0007669"/>
    <property type="project" value="UniProtKB-KW"/>
</dbReference>
<dbReference type="SUPFAM" id="SSF55120">
    <property type="entry name" value="Pseudouridine synthase"/>
    <property type="match status" value="1"/>
</dbReference>
<evidence type="ECO:0000256" key="5">
    <source>
        <dbReference type="RuleBase" id="RU003887"/>
    </source>
</evidence>
<dbReference type="InterPro" id="IPR002942">
    <property type="entry name" value="S4_RNA-bd"/>
</dbReference>
<keyword evidence="3 5" id="KW-0413">Isomerase</keyword>
<proteinExistence type="inferred from homology"/>
<dbReference type="PANTHER" id="PTHR47683">
    <property type="entry name" value="PSEUDOURIDINE SYNTHASE FAMILY PROTEIN-RELATED"/>
    <property type="match status" value="1"/>
</dbReference>
<dbReference type="EC" id="5.4.99.-" evidence="5"/>
<feature type="domain" description="RNA-binding S4" evidence="6">
    <location>
        <begin position="1"/>
        <end position="59"/>
    </location>
</feature>
<evidence type="ECO:0000256" key="3">
    <source>
        <dbReference type="ARBA" id="ARBA00023235"/>
    </source>
</evidence>
<sequence>MRIDKLLSHMNFGSRKEVKALISAGSVRINGVQIVKPNFQVDEEKDRVEVEGQAVSYQKFVYWLLNKPKGVVSATEDTRYSTVIDCLHPDDYRFDLFPVGRLDIDTTGLLLITNNGQLAHQLTSPKKKVVKTYQALIQGLVTKETIKTFQEGLDLGDFISQPAQLIIDEIDSENGRSKIRVSISEGKYHQVKRMFQACQLEVMKLHRLSMGPLHLDETLAIGAYRQLTQTEIQALIPYGYE</sequence>
<protein>
    <recommendedName>
        <fullName evidence="5">Pseudouridine synthase</fullName>
        <ecNumber evidence="5">5.4.99.-</ecNumber>
    </recommendedName>
</protein>
<dbReference type="InterPro" id="IPR036986">
    <property type="entry name" value="S4_RNA-bd_sf"/>
</dbReference>
<evidence type="ECO:0000256" key="2">
    <source>
        <dbReference type="ARBA" id="ARBA00022884"/>
    </source>
</evidence>
<dbReference type="InterPro" id="IPR050343">
    <property type="entry name" value="RsuA_PseudoU_synthase"/>
</dbReference>
<comment type="similarity">
    <text evidence="1 5">Belongs to the pseudouridine synthase RsuA family.</text>
</comment>
<name>A0A1G7US93_9LACT</name>
<dbReference type="CDD" id="cd02553">
    <property type="entry name" value="PseudoU_synth_RsuA"/>
    <property type="match status" value="1"/>
</dbReference>
<dbReference type="InterPro" id="IPR018496">
    <property type="entry name" value="PsdUridine_synth_RsuA/RluB_CS"/>
</dbReference>
<dbReference type="FunFam" id="3.30.70.1560:FF:000001">
    <property type="entry name" value="Pseudouridine synthase"/>
    <property type="match status" value="1"/>
</dbReference>
<dbReference type="Pfam" id="PF00849">
    <property type="entry name" value="PseudoU_synth_2"/>
    <property type="match status" value="1"/>
</dbReference>
<gene>
    <name evidence="7" type="ORF">SAMN05421791_11132</name>
</gene>
<dbReference type="InterPro" id="IPR042092">
    <property type="entry name" value="PsdUridine_s_RsuA/RluB/E/F_cat"/>
</dbReference>
<dbReference type="PROSITE" id="PS01149">
    <property type="entry name" value="PSI_RSU"/>
    <property type="match status" value="1"/>
</dbReference>
<dbReference type="NCBIfam" id="TIGR00093">
    <property type="entry name" value="pseudouridine synthase"/>
    <property type="match status" value="1"/>
</dbReference>
<dbReference type="InterPro" id="IPR020094">
    <property type="entry name" value="TruA/RsuA/RluB/E/F_N"/>
</dbReference>
<organism evidence="7 8">
    <name type="scientific">Facklamia miroungae</name>
    <dbReference type="NCBI Taxonomy" id="120956"/>
    <lineage>
        <taxon>Bacteria</taxon>
        <taxon>Bacillati</taxon>
        <taxon>Bacillota</taxon>
        <taxon>Bacilli</taxon>
        <taxon>Lactobacillales</taxon>
        <taxon>Aerococcaceae</taxon>
        <taxon>Facklamia</taxon>
    </lineage>
</organism>
<dbReference type="Gene3D" id="3.30.70.1560">
    <property type="entry name" value="Alpha-L RNA-binding motif"/>
    <property type="match status" value="1"/>
</dbReference>
<dbReference type="STRING" id="120956.SAMN05421791_11132"/>
<keyword evidence="8" id="KW-1185">Reference proteome</keyword>
<dbReference type="GO" id="GO:0000455">
    <property type="term" value="P:enzyme-directed rRNA pseudouridine synthesis"/>
    <property type="evidence" value="ECO:0007669"/>
    <property type="project" value="UniProtKB-ARBA"/>
</dbReference>
<reference evidence="7 8" key="1">
    <citation type="submission" date="2016-10" db="EMBL/GenBank/DDBJ databases">
        <authorList>
            <person name="de Groot N.N."/>
        </authorList>
    </citation>
    <scope>NUCLEOTIDE SEQUENCE [LARGE SCALE GENOMIC DNA]</scope>
    <source>
        <strain evidence="7 8">ATCC BAA-466</strain>
    </source>
</reference>
<dbReference type="Proteomes" id="UP000199708">
    <property type="component" value="Unassembled WGS sequence"/>
</dbReference>
<dbReference type="SMART" id="SM00363">
    <property type="entry name" value="S4"/>
    <property type="match status" value="1"/>
</dbReference>
<evidence type="ECO:0000256" key="1">
    <source>
        <dbReference type="ARBA" id="ARBA00008348"/>
    </source>
</evidence>
<dbReference type="CDD" id="cd00165">
    <property type="entry name" value="S4"/>
    <property type="match status" value="1"/>
</dbReference>
<dbReference type="RefSeq" id="WP_090290386.1">
    <property type="nucleotide sequence ID" value="NZ_FNCK01000011.1"/>
</dbReference>
<keyword evidence="2 4" id="KW-0694">RNA-binding</keyword>
<dbReference type="InterPro" id="IPR020103">
    <property type="entry name" value="PsdUridine_synth_cat_dom_sf"/>
</dbReference>
<dbReference type="OrthoDB" id="9807213at2"/>
<accession>A0A1G7US93</accession>
<evidence type="ECO:0000313" key="8">
    <source>
        <dbReference type="Proteomes" id="UP000199708"/>
    </source>
</evidence>